<feature type="transmembrane region" description="Helical" evidence="6">
    <location>
        <begin position="225"/>
        <end position="242"/>
    </location>
</feature>
<dbReference type="AlphaFoldDB" id="A0A7C3MCP5"/>
<comment type="caution">
    <text evidence="7">The sequence shown here is derived from an EMBL/GenBank/DDBJ whole genome shotgun (WGS) entry which is preliminary data.</text>
</comment>
<dbReference type="GO" id="GO:0043190">
    <property type="term" value="C:ATP-binding cassette (ABC) transporter complex"/>
    <property type="evidence" value="ECO:0007669"/>
    <property type="project" value="InterPro"/>
</dbReference>
<gene>
    <name evidence="7" type="primary">cbiQ</name>
    <name evidence="7" type="ORF">ENW66_09660</name>
</gene>
<sequence>MHELLERTIREASGYFQNFLIHEYSKKSALHAVDARVKLLATIIFIVLAVSTFKLEKVLLVLIFLTIISAVTGLSLRSLAGRIWLFTLFSFIVVIPISLSDPAYLITFTLRVAASLLAIQMLVMTTSFSEICLALRYFRVPELFVSALWLAYRYAILMFRELLGILIARESRRVSKGSHMDVWKKGGEAMGLFFLRSFEKAERVQLAMEARGETLNHYHGKLKKLDFVYATILVFTVFWWVII</sequence>
<keyword evidence="2" id="KW-1003">Cell membrane</keyword>
<feature type="transmembrane region" description="Helical" evidence="6">
    <location>
        <begin position="58"/>
        <end position="76"/>
    </location>
</feature>
<name>A0A7C3MCP5_ARCFL</name>
<dbReference type="Pfam" id="PF02361">
    <property type="entry name" value="CbiQ"/>
    <property type="match status" value="1"/>
</dbReference>
<accession>A0A7C3MCP5</accession>
<evidence type="ECO:0000256" key="1">
    <source>
        <dbReference type="ARBA" id="ARBA00004651"/>
    </source>
</evidence>
<dbReference type="CDD" id="cd16914">
    <property type="entry name" value="EcfT"/>
    <property type="match status" value="1"/>
</dbReference>
<feature type="transmembrane region" description="Helical" evidence="6">
    <location>
        <begin position="35"/>
        <end position="53"/>
    </location>
</feature>
<dbReference type="PANTHER" id="PTHR34857">
    <property type="entry name" value="SLL0384 PROTEIN"/>
    <property type="match status" value="1"/>
</dbReference>
<evidence type="ECO:0000256" key="6">
    <source>
        <dbReference type="SAM" id="Phobius"/>
    </source>
</evidence>
<protein>
    <submittedName>
        <fullName evidence="7">Cobalt ECF transporter T component CbiQ</fullName>
    </submittedName>
</protein>
<dbReference type="PANTHER" id="PTHR34857:SF2">
    <property type="entry name" value="SLL0384 PROTEIN"/>
    <property type="match status" value="1"/>
</dbReference>
<dbReference type="EMBL" id="DTLB01000052">
    <property type="protein sequence ID" value="HFW33193.1"/>
    <property type="molecule type" value="Genomic_DNA"/>
</dbReference>
<comment type="subcellular location">
    <subcellularLocation>
        <location evidence="1">Cell membrane</location>
        <topology evidence="1">Multi-pass membrane protein</topology>
    </subcellularLocation>
</comment>
<keyword evidence="4 6" id="KW-1133">Transmembrane helix</keyword>
<dbReference type="InterPro" id="IPR012809">
    <property type="entry name" value="ECF_CbiQ"/>
</dbReference>
<dbReference type="InterPro" id="IPR003339">
    <property type="entry name" value="ABC/ECF_trnsptr_transmembrane"/>
</dbReference>
<keyword evidence="5 6" id="KW-0472">Membrane</keyword>
<keyword evidence="3 6" id="KW-0812">Transmembrane</keyword>
<evidence type="ECO:0000313" key="7">
    <source>
        <dbReference type="EMBL" id="HFW33193.1"/>
    </source>
</evidence>
<evidence type="ECO:0000256" key="5">
    <source>
        <dbReference type="ARBA" id="ARBA00023136"/>
    </source>
</evidence>
<evidence type="ECO:0000256" key="2">
    <source>
        <dbReference type="ARBA" id="ARBA00022475"/>
    </source>
</evidence>
<dbReference type="NCBIfam" id="TIGR02454">
    <property type="entry name" value="ECF_T_CbiQ"/>
    <property type="match status" value="1"/>
</dbReference>
<dbReference type="GO" id="GO:0006824">
    <property type="term" value="P:cobalt ion transport"/>
    <property type="evidence" value="ECO:0007669"/>
    <property type="project" value="InterPro"/>
</dbReference>
<evidence type="ECO:0000256" key="3">
    <source>
        <dbReference type="ARBA" id="ARBA00022692"/>
    </source>
</evidence>
<feature type="transmembrane region" description="Helical" evidence="6">
    <location>
        <begin position="150"/>
        <end position="168"/>
    </location>
</feature>
<organism evidence="7">
    <name type="scientific">Archaeoglobus fulgidus</name>
    <dbReference type="NCBI Taxonomy" id="2234"/>
    <lineage>
        <taxon>Archaea</taxon>
        <taxon>Methanobacteriati</taxon>
        <taxon>Methanobacteriota</taxon>
        <taxon>Archaeoglobi</taxon>
        <taxon>Archaeoglobales</taxon>
        <taxon>Archaeoglobaceae</taxon>
        <taxon>Archaeoglobus</taxon>
    </lineage>
</organism>
<evidence type="ECO:0000256" key="4">
    <source>
        <dbReference type="ARBA" id="ARBA00022989"/>
    </source>
</evidence>
<feature type="transmembrane region" description="Helical" evidence="6">
    <location>
        <begin position="82"/>
        <end position="100"/>
    </location>
</feature>
<dbReference type="InterPro" id="IPR051611">
    <property type="entry name" value="ECF_transporter_component"/>
</dbReference>
<feature type="transmembrane region" description="Helical" evidence="6">
    <location>
        <begin position="112"/>
        <end position="138"/>
    </location>
</feature>
<proteinExistence type="predicted"/>
<reference evidence="7" key="1">
    <citation type="journal article" date="2020" name="mSystems">
        <title>Genome- and Community-Level Interaction Insights into Carbon Utilization and Element Cycling Functions of Hydrothermarchaeota in Hydrothermal Sediment.</title>
        <authorList>
            <person name="Zhou Z."/>
            <person name="Liu Y."/>
            <person name="Xu W."/>
            <person name="Pan J."/>
            <person name="Luo Z.H."/>
            <person name="Li M."/>
        </authorList>
    </citation>
    <scope>NUCLEOTIDE SEQUENCE [LARGE SCALE GENOMIC DNA]</scope>
    <source>
        <strain evidence="7">SpSt-87</strain>
    </source>
</reference>